<keyword evidence="5" id="KW-1185">Reference proteome</keyword>
<dbReference type="PANTHER" id="PTHR30204:SF93">
    <property type="entry name" value="HTH MERR-TYPE DOMAIN-CONTAINING PROTEIN"/>
    <property type="match status" value="1"/>
</dbReference>
<feature type="domain" description="HTH merR-type" evidence="3">
    <location>
        <begin position="168"/>
        <end position="234"/>
    </location>
</feature>
<feature type="region of interest" description="Disordered" evidence="2">
    <location>
        <begin position="93"/>
        <end position="117"/>
    </location>
</feature>
<sequence length="282" mass="30679">MRPVDLARAAGISAQQVRNYEASGVLPPALRTDSGYRVFTERHRRALLAYRALVRGLGPGAAQSVMLALHGRDRDGDDSGTSAAYDGHREHEAYDGHDAHNSRAAPGRSASSPPVTDDGVARALALVDEGHASLHEQRRALHETAQALQLLAAQDPEASRAPRSDLLIGEVAARLGVRASALRVWEEAGLLTPRRDPETGYRRYGARELRDARLVDMLRRSRYPLPRVVEILDGLRRSGSTDELRAAVAQRRAELDRRARALLEAAGLLHAYLTDAAPPPAT</sequence>
<dbReference type="SMART" id="SM00422">
    <property type="entry name" value="HTH_MERR"/>
    <property type="match status" value="2"/>
</dbReference>
<feature type="domain" description="HTH merR-type" evidence="3">
    <location>
        <begin position="1"/>
        <end position="43"/>
    </location>
</feature>
<dbReference type="Gene3D" id="1.10.1660.10">
    <property type="match status" value="2"/>
</dbReference>
<dbReference type="Pfam" id="PF00376">
    <property type="entry name" value="MerR"/>
    <property type="match status" value="1"/>
</dbReference>
<evidence type="ECO:0000313" key="5">
    <source>
        <dbReference type="Proteomes" id="UP000176005"/>
    </source>
</evidence>
<dbReference type="GO" id="GO:0003700">
    <property type="term" value="F:DNA-binding transcription factor activity"/>
    <property type="evidence" value="ECO:0007669"/>
    <property type="project" value="InterPro"/>
</dbReference>
<evidence type="ECO:0000313" key="4">
    <source>
        <dbReference type="EMBL" id="OEV12456.1"/>
    </source>
</evidence>
<gene>
    <name evidence="4" type="ORF">AN218_08255</name>
</gene>
<organism evidence="4 5">
    <name type="scientific">Streptomyces nanshensis</name>
    <dbReference type="NCBI Taxonomy" id="518642"/>
    <lineage>
        <taxon>Bacteria</taxon>
        <taxon>Bacillati</taxon>
        <taxon>Actinomycetota</taxon>
        <taxon>Actinomycetes</taxon>
        <taxon>Kitasatosporales</taxon>
        <taxon>Streptomycetaceae</taxon>
        <taxon>Streptomyces</taxon>
    </lineage>
</organism>
<dbReference type="Proteomes" id="UP000176005">
    <property type="component" value="Unassembled WGS sequence"/>
</dbReference>
<comment type="caution">
    <text evidence="4">The sequence shown here is derived from an EMBL/GenBank/DDBJ whole genome shotgun (WGS) entry which is preliminary data.</text>
</comment>
<dbReference type="SUPFAM" id="SSF46955">
    <property type="entry name" value="Putative DNA-binding domain"/>
    <property type="match status" value="2"/>
</dbReference>
<dbReference type="EMBL" id="LJGW01000141">
    <property type="protein sequence ID" value="OEV12456.1"/>
    <property type="molecule type" value="Genomic_DNA"/>
</dbReference>
<dbReference type="Pfam" id="PF13411">
    <property type="entry name" value="MerR_1"/>
    <property type="match status" value="1"/>
</dbReference>
<protein>
    <recommendedName>
        <fullName evidence="3">HTH merR-type domain-containing protein</fullName>
    </recommendedName>
</protein>
<dbReference type="InterPro" id="IPR047057">
    <property type="entry name" value="MerR_fam"/>
</dbReference>
<name>A0A1E7L8C5_9ACTN</name>
<proteinExistence type="predicted"/>
<feature type="compositionally biased region" description="Low complexity" evidence="2">
    <location>
        <begin position="102"/>
        <end position="114"/>
    </location>
</feature>
<dbReference type="InterPro" id="IPR009061">
    <property type="entry name" value="DNA-bd_dom_put_sf"/>
</dbReference>
<evidence type="ECO:0000256" key="1">
    <source>
        <dbReference type="ARBA" id="ARBA00023125"/>
    </source>
</evidence>
<dbReference type="GO" id="GO:0003677">
    <property type="term" value="F:DNA binding"/>
    <property type="evidence" value="ECO:0007669"/>
    <property type="project" value="UniProtKB-KW"/>
</dbReference>
<keyword evidence="1" id="KW-0238">DNA-binding</keyword>
<accession>A0A1E7L8C5</accession>
<evidence type="ECO:0000256" key="2">
    <source>
        <dbReference type="SAM" id="MobiDB-lite"/>
    </source>
</evidence>
<dbReference type="AlphaFoldDB" id="A0A1E7L8C5"/>
<dbReference type="PANTHER" id="PTHR30204">
    <property type="entry name" value="REDOX-CYCLING DRUG-SENSING TRANSCRIPTIONAL ACTIVATOR SOXR"/>
    <property type="match status" value="1"/>
</dbReference>
<dbReference type="PROSITE" id="PS50937">
    <property type="entry name" value="HTH_MERR_2"/>
    <property type="match status" value="2"/>
</dbReference>
<reference evidence="4 5" key="1">
    <citation type="journal article" date="2016" name="Front. Microbiol.">
        <title>Comparative Genomics Analysis of Streptomyces Species Reveals Their Adaptation to the Marine Environment and Their Diversity at the Genomic Level.</title>
        <authorList>
            <person name="Tian X."/>
            <person name="Zhang Z."/>
            <person name="Yang T."/>
            <person name="Chen M."/>
            <person name="Li J."/>
            <person name="Chen F."/>
            <person name="Yang J."/>
            <person name="Li W."/>
            <person name="Zhang B."/>
            <person name="Zhang Z."/>
            <person name="Wu J."/>
            <person name="Zhang C."/>
            <person name="Long L."/>
            <person name="Xiao J."/>
        </authorList>
    </citation>
    <scope>NUCLEOTIDE SEQUENCE [LARGE SCALE GENOMIC DNA]</scope>
    <source>
        <strain evidence="4 5">SCSIO 10429</strain>
    </source>
</reference>
<dbReference type="InterPro" id="IPR000551">
    <property type="entry name" value="MerR-type_HTH_dom"/>
</dbReference>
<evidence type="ECO:0000259" key="3">
    <source>
        <dbReference type="PROSITE" id="PS50937"/>
    </source>
</evidence>